<feature type="compositionally biased region" description="Basic residues" evidence="2">
    <location>
        <begin position="275"/>
        <end position="286"/>
    </location>
</feature>
<organism evidence="4 5">
    <name type="scientific">Rhodotorula paludigena</name>
    <dbReference type="NCBI Taxonomy" id="86838"/>
    <lineage>
        <taxon>Eukaryota</taxon>
        <taxon>Fungi</taxon>
        <taxon>Dikarya</taxon>
        <taxon>Basidiomycota</taxon>
        <taxon>Pucciniomycotina</taxon>
        <taxon>Microbotryomycetes</taxon>
        <taxon>Sporidiobolales</taxon>
        <taxon>Sporidiobolaceae</taxon>
        <taxon>Rhodotorula</taxon>
    </lineage>
</organism>
<dbReference type="AlphaFoldDB" id="A0AAV5GC28"/>
<dbReference type="Gene3D" id="1.25.10.10">
    <property type="entry name" value="Leucine-rich Repeat Variant"/>
    <property type="match status" value="1"/>
</dbReference>
<evidence type="ECO:0000259" key="3">
    <source>
        <dbReference type="Pfam" id="PF25567"/>
    </source>
</evidence>
<sequence length="937" mass="99362">MGKVRHRKHTRAARVAATDAPLAHAQPASGEPTAPAQHREGKKGARRDHDMQTLLDQLRAPEGRDRVFAASTLSSLILSLPPLQLRLLLSRNLIGLLIERLAAVPHALPAAPTSPPPADDLSTAIESLGALRNLAVSSPPHIVSEMHNKRLLLPLTTIHLPLLSHFLVAQLAPPAPPVQPPLPASAEARRAADDANEASDTLRRSYWDWCENTLVLLWCLAESNTKILASLNAHADLIVRFCVALLDEDRLGIERFEGVNEGEDAGMRNGAEKGAKKKDQRKDKAKRGRVPLFVAVAAAQTLHAVLSSNPPAHSHLLSSASSHSFSPALASLLSILLSPSAPPAPPARSPTDPGAAHHLQDWAQLRVLAFGALLELAKGRSKRRDVEAVRDALRSDEAQEVLLALVRGAKLNEDAGEGAKVAQEIDPTALPTPHAAPTTPEGKLSALERGAQTLQLALEVLSEWLASGLPSSASFDAVSSGDGDEENEEEEEEEWGGISMQVEDDIDMGVSDGEGEGEDAAMGGDVISEADGVLRRKRGDTPERAMGDDEMLDDLAAAAGGDDDEDEEVAGADKDAAGLALLSSLPLQLLQLSRPTPLSFLPSSSFASSALDGPSSASTKIPTSASEQTQHPAALVPLAEALTTIHVRAIEALNNLYVTLSRAGSAARRDAKELQSVFEGAMLGMLEALEGAQAQSAPAPAPAAVAPASGKKGKGKQPAGDAGEDEVDEVQERRRESVMAGAGVVWGCVRLGLDQDKGSSLKRFVQVVGPDTTPFLIQRVYASPFAAAQTPAGEAIRVRTLGALGWLGRRKDVPADENAQIGRFLLSLLPTSRAAVLSTDGSSSSVASTPDILLQTIDSFIDLYADEEREYDAPVFRQGGMLPVLEASVAGVRATIKKVDRNKFPELRSRADGALENLVAFVQYRKDVEKQLAARRR</sequence>
<feature type="compositionally biased region" description="Basic residues" evidence="2">
    <location>
        <begin position="1"/>
        <end position="12"/>
    </location>
</feature>
<feature type="compositionally biased region" description="Acidic residues" evidence="2">
    <location>
        <begin position="482"/>
        <end position="495"/>
    </location>
</feature>
<name>A0AAV5GC28_9BASI</name>
<feature type="compositionally biased region" description="Low complexity" evidence="2">
    <location>
        <begin position="606"/>
        <end position="616"/>
    </location>
</feature>
<feature type="domain" description="SYO1-like TPR repeats" evidence="3">
    <location>
        <begin position="794"/>
        <end position="927"/>
    </location>
</feature>
<keyword evidence="5" id="KW-1185">Reference proteome</keyword>
<dbReference type="SUPFAM" id="SSF48371">
    <property type="entry name" value="ARM repeat"/>
    <property type="match status" value="1"/>
</dbReference>
<feature type="compositionally biased region" description="Basic and acidic residues" evidence="2">
    <location>
        <begin position="37"/>
        <end position="49"/>
    </location>
</feature>
<evidence type="ECO:0000256" key="2">
    <source>
        <dbReference type="SAM" id="MobiDB-lite"/>
    </source>
</evidence>
<feature type="region of interest" description="Disordered" evidence="2">
    <location>
        <begin position="606"/>
        <end position="630"/>
    </location>
</feature>
<dbReference type="EMBL" id="BQKY01000001">
    <property type="protein sequence ID" value="GJN87628.1"/>
    <property type="molecule type" value="Genomic_DNA"/>
</dbReference>
<accession>A0AAV5GC28</accession>
<evidence type="ECO:0000256" key="1">
    <source>
        <dbReference type="ARBA" id="ARBA00049983"/>
    </source>
</evidence>
<comment type="caution">
    <text evidence="4">The sequence shown here is derived from an EMBL/GenBank/DDBJ whole genome shotgun (WGS) entry which is preliminary data.</text>
</comment>
<dbReference type="InterPro" id="IPR016024">
    <property type="entry name" value="ARM-type_fold"/>
</dbReference>
<feature type="region of interest" description="Disordered" evidence="2">
    <location>
        <begin position="262"/>
        <end position="286"/>
    </location>
</feature>
<dbReference type="InterPro" id="IPR011989">
    <property type="entry name" value="ARM-like"/>
</dbReference>
<comment type="similarity">
    <text evidence="1">Belongs to the nuclear import and ribosome assembly adapter family.</text>
</comment>
<dbReference type="GO" id="GO:0006606">
    <property type="term" value="P:protein import into nucleus"/>
    <property type="evidence" value="ECO:0007669"/>
    <property type="project" value="TreeGrafter"/>
</dbReference>
<feature type="region of interest" description="Disordered" evidence="2">
    <location>
        <begin position="472"/>
        <end position="502"/>
    </location>
</feature>
<feature type="compositionally biased region" description="Polar residues" evidence="2">
    <location>
        <begin position="617"/>
        <end position="630"/>
    </location>
</feature>
<feature type="region of interest" description="Disordered" evidence="2">
    <location>
        <begin position="697"/>
        <end position="729"/>
    </location>
</feature>
<evidence type="ECO:0000313" key="4">
    <source>
        <dbReference type="EMBL" id="GJN87628.1"/>
    </source>
</evidence>
<evidence type="ECO:0000313" key="5">
    <source>
        <dbReference type="Proteomes" id="UP001342314"/>
    </source>
</evidence>
<dbReference type="GO" id="GO:0042273">
    <property type="term" value="P:ribosomal large subunit biogenesis"/>
    <property type="evidence" value="ECO:0007669"/>
    <property type="project" value="TreeGrafter"/>
</dbReference>
<feature type="compositionally biased region" description="Low complexity" evidence="2">
    <location>
        <begin position="697"/>
        <end position="721"/>
    </location>
</feature>
<dbReference type="Proteomes" id="UP001342314">
    <property type="component" value="Unassembled WGS sequence"/>
</dbReference>
<reference evidence="4 5" key="1">
    <citation type="submission" date="2021-12" db="EMBL/GenBank/DDBJ databases">
        <title>High titer production of polyol ester of fatty acids by Rhodotorula paludigena BS15 towards product separation-free biomass refinery.</title>
        <authorList>
            <person name="Mano J."/>
            <person name="Ono H."/>
            <person name="Tanaka T."/>
            <person name="Naito K."/>
            <person name="Sushida H."/>
            <person name="Ike M."/>
            <person name="Tokuyasu K."/>
            <person name="Kitaoka M."/>
        </authorList>
    </citation>
    <scope>NUCLEOTIDE SEQUENCE [LARGE SCALE GENOMIC DNA]</scope>
    <source>
        <strain evidence="4 5">BS15</strain>
    </source>
</reference>
<feature type="region of interest" description="Disordered" evidence="2">
    <location>
        <begin position="1"/>
        <end position="49"/>
    </location>
</feature>
<dbReference type="InterPro" id="IPR052616">
    <property type="entry name" value="SYO1-like"/>
</dbReference>
<dbReference type="GO" id="GO:0051082">
    <property type="term" value="F:unfolded protein binding"/>
    <property type="evidence" value="ECO:0007669"/>
    <property type="project" value="TreeGrafter"/>
</dbReference>
<dbReference type="InterPro" id="IPR057990">
    <property type="entry name" value="TPR_SYO1"/>
</dbReference>
<dbReference type="Pfam" id="PF25567">
    <property type="entry name" value="TPR_SYO1"/>
    <property type="match status" value="1"/>
</dbReference>
<dbReference type="PANTHER" id="PTHR13347:SF1">
    <property type="entry name" value="HEAT REPEAT-CONTAINING PROTEIN 3"/>
    <property type="match status" value="1"/>
</dbReference>
<dbReference type="PANTHER" id="PTHR13347">
    <property type="entry name" value="HEAT REPEAT-CONTAINING PROTEIN 3"/>
    <property type="match status" value="1"/>
</dbReference>
<proteinExistence type="inferred from homology"/>
<gene>
    <name evidence="4" type="ORF">Rhopal_000583-T1</name>
</gene>
<protein>
    <recommendedName>
        <fullName evidence="3">SYO1-like TPR repeats domain-containing protein</fullName>
    </recommendedName>
</protein>